<organism evidence="1">
    <name type="scientific">Arundo donax</name>
    <name type="common">Giant reed</name>
    <name type="synonym">Donax arundinaceus</name>
    <dbReference type="NCBI Taxonomy" id="35708"/>
    <lineage>
        <taxon>Eukaryota</taxon>
        <taxon>Viridiplantae</taxon>
        <taxon>Streptophyta</taxon>
        <taxon>Embryophyta</taxon>
        <taxon>Tracheophyta</taxon>
        <taxon>Spermatophyta</taxon>
        <taxon>Magnoliopsida</taxon>
        <taxon>Liliopsida</taxon>
        <taxon>Poales</taxon>
        <taxon>Poaceae</taxon>
        <taxon>PACMAD clade</taxon>
        <taxon>Arundinoideae</taxon>
        <taxon>Arundineae</taxon>
        <taxon>Arundo</taxon>
    </lineage>
</organism>
<evidence type="ECO:0000313" key="1">
    <source>
        <dbReference type="EMBL" id="JAD70402.1"/>
    </source>
</evidence>
<name>A0A0A9CFW3_ARUDO</name>
<accession>A0A0A9CFW3</accession>
<sequence length="24" mass="2774">MIHLSYFQLPCILVRAFSFSNSVT</sequence>
<reference evidence="1" key="1">
    <citation type="submission" date="2014-09" db="EMBL/GenBank/DDBJ databases">
        <authorList>
            <person name="Magalhaes I.L.F."/>
            <person name="Oliveira U."/>
            <person name="Santos F.R."/>
            <person name="Vidigal T.H.D.A."/>
            <person name="Brescovit A.D."/>
            <person name="Santos A.J."/>
        </authorList>
    </citation>
    <scope>NUCLEOTIDE SEQUENCE</scope>
    <source>
        <tissue evidence="1">Shoot tissue taken approximately 20 cm above the soil surface</tissue>
    </source>
</reference>
<reference evidence="1" key="2">
    <citation type="journal article" date="2015" name="Data Brief">
        <title>Shoot transcriptome of the giant reed, Arundo donax.</title>
        <authorList>
            <person name="Barrero R.A."/>
            <person name="Guerrero F.D."/>
            <person name="Moolhuijzen P."/>
            <person name="Goolsby J.A."/>
            <person name="Tidwell J."/>
            <person name="Bellgard S.E."/>
            <person name="Bellgard M.I."/>
        </authorList>
    </citation>
    <scope>NUCLEOTIDE SEQUENCE</scope>
    <source>
        <tissue evidence="1">Shoot tissue taken approximately 20 cm above the soil surface</tissue>
    </source>
</reference>
<proteinExistence type="predicted"/>
<dbReference type="EMBL" id="GBRH01227493">
    <property type="protein sequence ID" value="JAD70402.1"/>
    <property type="molecule type" value="Transcribed_RNA"/>
</dbReference>
<protein>
    <submittedName>
        <fullName evidence="1">Uncharacterized protein</fullName>
    </submittedName>
</protein>
<dbReference type="AlphaFoldDB" id="A0A0A9CFW3"/>